<evidence type="ECO:0000256" key="7">
    <source>
        <dbReference type="ARBA" id="ARBA00022475"/>
    </source>
</evidence>
<proteinExistence type="inferred from homology"/>
<feature type="transmembrane region" description="Helical" evidence="13">
    <location>
        <begin position="314"/>
        <end position="333"/>
    </location>
</feature>
<dbReference type="Pfam" id="PF01554">
    <property type="entry name" value="MatE"/>
    <property type="match status" value="2"/>
</dbReference>
<dbReference type="CDD" id="cd13138">
    <property type="entry name" value="MATE_yoeA_like"/>
    <property type="match status" value="1"/>
</dbReference>
<comment type="subcellular location">
    <subcellularLocation>
        <location evidence="2">Cell membrane</location>
        <topology evidence="2">Multi-pass membrane protein</topology>
    </subcellularLocation>
</comment>
<evidence type="ECO:0000256" key="1">
    <source>
        <dbReference type="ARBA" id="ARBA00003408"/>
    </source>
</evidence>
<feature type="transmembrane region" description="Helical" evidence="13">
    <location>
        <begin position="194"/>
        <end position="215"/>
    </location>
</feature>
<name>A0A1G6L7S1_9FIRM</name>
<evidence type="ECO:0000256" key="10">
    <source>
        <dbReference type="ARBA" id="ARBA00023065"/>
    </source>
</evidence>
<feature type="transmembrane region" description="Helical" evidence="13">
    <location>
        <begin position="353"/>
        <end position="371"/>
    </location>
</feature>
<comment type="similarity">
    <text evidence="3">Belongs to the multi antimicrobial extrusion (MATE) (TC 2.A.66.1) family.</text>
</comment>
<dbReference type="GO" id="GO:0005886">
    <property type="term" value="C:plasma membrane"/>
    <property type="evidence" value="ECO:0007669"/>
    <property type="project" value="UniProtKB-SubCell"/>
</dbReference>
<feature type="transmembrane region" description="Helical" evidence="13">
    <location>
        <begin position="410"/>
        <end position="432"/>
    </location>
</feature>
<keyword evidence="9 13" id="KW-1133">Transmembrane helix</keyword>
<dbReference type="PANTHER" id="PTHR43298:SF2">
    <property type="entry name" value="FMN_FAD EXPORTER YEEO-RELATED"/>
    <property type="match status" value="1"/>
</dbReference>
<dbReference type="RefSeq" id="WP_176760437.1">
    <property type="nucleotide sequence ID" value="NZ_FMYW01000006.1"/>
</dbReference>
<feature type="transmembrane region" description="Helical" evidence="13">
    <location>
        <begin position="136"/>
        <end position="156"/>
    </location>
</feature>
<protein>
    <recommendedName>
        <fullName evidence="4">Probable multidrug resistance protein NorM</fullName>
    </recommendedName>
    <alternativeName>
        <fullName evidence="12">Multidrug-efflux transporter</fullName>
    </alternativeName>
</protein>
<reference evidence="15" key="1">
    <citation type="submission" date="2016-10" db="EMBL/GenBank/DDBJ databases">
        <authorList>
            <person name="Varghese N."/>
            <person name="Submissions S."/>
        </authorList>
    </citation>
    <scope>NUCLEOTIDE SEQUENCE [LARGE SCALE GENOMIC DNA]</scope>
    <source>
        <strain evidence="15">DSM 11005</strain>
    </source>
</reference>
<dbReference type="NCBIfam" id="TIGR00797">
    <property type="entry name" value="matE"/>
    <property type="match status" value="1"/>
</dbReference>
<evidence type="ECO:0000256" key="13">
    <source>
        <dbReference type="SAM" id="Phobius"/>
    </source>
</evidence>
<evidence type="ECO:0000256" key="3">
    <source>
        <dbReference type="ARBA" id="ARBA00010199"/>
    </source>
</evidence>
<evidence type="ECO:0000256" key="9">
    <source>
        <dbReference type="ARBA" id="ARBA00022989"/>
    </source>
</evidence>
<keyword evidence="5" id="KW-0813">Transport</keyword>
<dbReference type="AlphaFoldDB" id="A0A1G6L7S1"/>
<feature type="transmembrane region" description="Helical" evidence="13">
    <location>
        <begin position="383"/>
        <end position="404"/>
    </location>
</feature>
<evidence type="ECO:0000256" key="11">
    <source>
        <dbReference type="ARBA" id="ARBA00023136"/>
    </source>
</evidence>
<evidence type="ECO:0000256" key="2">
    <source>
        <dbReference type="ARBA" id="ARBA00004651"/>
    </source>
</evidence>
<keyword evidence="7" id="KW-1003">Cell membrane</keyword>
<dbReference type="GO" id="GO:0006811">
    <property type="term" value="P:monoatomic ion transport"/>
    <property type="evidence" value="ECO:0007669"/>
    <property type="project" value="UniProtKB-KW"/>
</dbReference>
<evidence type="ECO:0000313" key="15">
    <source>
        <dbReference type="Proteomes" id="UP000198943"/>
    </source>
</evidence>
<feature type="transmembrane region" description="Helical" evidence="13">
    <location>
        <begin position="235"/>
        <end position="260"/>
    </location>
</feature>
<gene>
    <name evidence="14" type="ORF">SAMN04487864_106102</name>
</gene>
<evidence type="ECO:0000256" key="6">
    <source>
        <dbReference type="ARBA" id="ARBA00022449"/>
    </source>
</evidence>
<dbReference type="EMBL" id="FMYW01000006">
    <property type="protein sequence ID" value="SDC39241.1"/>
    <property type="molecule type" value="Genomic_DNA"/>
</dbReference>
<dbReference type="GO" id="GO:0042910">
    <property type="term" value="F:xenobiotic transmembrane transporter activity"/>
    <property type="evidence" value="ECO:0007669"/>
    <property type="project" value="InterPro"/>
</dbReference>
<accession>A0A1G6L7S1</accession>
<dbReference type="InterPro" id="IPR048279">
    <property type="entry name" value="MdtK-like"/>
</dbReference>
<dbReference type="GO" id="GO:0015297">
    <property type="term" value="F:antiporter activity"/>
    <property type="evidence" value="ECO:0007669"/>
    <property type="project" value="UniProtKB-KW"/>
</dbReference>
<evidence type="ECO:0000256" key="5">
    <source>
        <dbReference type="ARBA" id="ARBA00022448"/>
    </source>
</evidence>
<evidence type="ECO:0000256" key="12">
    <source>
        <dbReference type="ARBA" id="ARBA00031636"/>
    </source>
</evidence>
<evidence type="ECO:0000313" key="14">
    <source>
        <dbReference type="EMBL" id="SDC39241.1"/>
    </source>
</evidence>
<keyword evidence="15" id="KW-1185">Reference proteome</keyword>
<dbReference type="InterPro" id="IPR050222">
    <property type="entry name" value="MATE_MdtK"/>
</dbReference>
<keyword evidence="6" id="KW-0050">Antiport</keyword>
<feature type="transmembrane region" description="Helical" evidence="13">
    <location>
        <begin position="58"/>
        <end position="82"/>
    </location>
</feature>
<keyword evidence="11 13" id="KW-0472">Membrane</keyword>
<dbReference type="PIRSF" id="PIRSF006603">
    <property type="entry name" value="DinF"/>
    <property type="match status" value="1"/>
</dbReference>
<feature type="transmembrane region" description="Helical" evidence="13">
    <location>
        <begin position="168"/>
        <end position="188"/>
    </location>
</feature>
<evidence type="ECO:0000256" key="8">
    <source>
        <dbReference type="ARBA" id="ARBA00022692"/>
    </source>
</evidence>
<keyword evidence="10" id="KW-0406">Ion transport</keyword>
<dbReference type="Proteomes" id="UP000198943">
    <property type="component" value="Unassembled WGS sequence"/>
</dbReference>
<sequence length="443" mass="48526">MAKTLDLTNGPIARKLLLFALPLLGASLIQQLYTTVDILFVSNYLGTEASAAVGASVLLNSALVNLFTGISIGAGVVIAQAFGRKEEVQLSKSIHTSMMLGIIGGVLLTIIGEFSGSAFLNAVNTPASIFQDALDYVQVFFLGLTFMLVFNMAAGVMRALGNSQTPMLIQLVCGIIHVVTNYLFIIYMKNGILAVAWSSVLSQVLSAIIAVYYLLHDGVISIPKLAVDRPLMREIIRIGLPAGLQGVVVTLSNVFVQYFINGFDVVAIAAFTAYYRIELLFYMPLVALGQAMMTFTGQNVGARLYDRVKSGLRTTLIFGVGYSLVLAAILLYFGRETFGVFYSDPAVIDMGVTIIWVSFPFYFFYVFLEVFADTLRGGGLSDVPMYIVLFNQCLLRTAILFGFMQLAHDIRLLAAVYPITWGTAGAMLYWYYRKGTWMRQPPV</sequence>
<dbReference type="InterPro" id="IPR002528">
    <property type="entry name" value="MATE_fam"/>
</dbReference>
<organism evidence="14 15">
    <name type="scientific">Succiniclasticum ruminis</name>
    <dbReference type="NCBI Taxonomy" id="40841"/>
    <lineage>
        <taxon>Bacteria</taxon>
        <taxon>Bacillati</taxon>
        <taxon>Bacillota</taxon>
        <taxon>Negativicutes</taxon>
        <taxon>Acidaminococcales</taxon>
        <taxon>Acidaminococcaceae</taxon>
        <taxon>Succiniclasticum</taxon>
    </lineage>
</organism>
<keyword evidence="8 13" id="KW-0812">Transmembrane</keyword>
<feature type="transmembrane region" description="Helical" evidence="13">
    <location>
        <begin position="94"/>
        <end position="116"/>
    </location>
</feature>
<evidence type="ECO:0000256" key="4">
    <source>
        <dbReference type="ARBA" id="ARBA00020268"/>
    </source>
</evidence>
<dbReference type="PANTHER" id="PTHR43298">
    <property type="entry name" value="MULTIDRUG RESISTANCE PROTEIN NORM-RELATED"/>
    <property type="match status" value="1"/>
</dbReference>
<comment type="function">
    <text evidence="1">Multidrug efflux pump.</text>
</comment>